<feature type="compositionally biased region" description="Basic and acidic residues" evidence="1">
    <location>
        <begin position="1"/>
        <end position="11"/>
    </location>
</feature>
<organism evidence="2 3">
    <name type="scientific">Gossypium stocksii</name>
    <dbReference type="NCBI Taxonomy" id="47602"/>
    <lineage>
        <taxon>Eukaryota</taxon>
        <taxon>Viridiplantae</taxon>
        <taxon>Streptophyta</taxon>
        <taxon>Embryophyta</taxon>
        <taxon>Tracheophyta</taxon>
        <taxon>Spermatophyta</taxon>
        <taxon>Magnoliopsida</taxon>
        <taxon>eudicotyledons</taxon>
        <taxon>Gunneridae</taxon>
        <taxon>Pentapetalae</taxon>
        <taxon>rosids</taxon>
        <taxon>malvids</taxon>
        <taxon>Malvales</taxon>
        <taxon>Malvaceae</taxon>
        <taxon>Malvoideae</taxon>
        <taxon>Gossypium</taxon>
    </lineage>
</organism>
<reference evidence="2 3" key="1">
    <citation type="journal article" date="2021" name="Plant Biotechnol. J.">
        <title>Multi-omics assisted identification of the key and species-specific regulatory components of drought-tolerant mechanisms in Gossypium stocksii.</title>
        <authorList>
            <person name="Yu D."/>
            <person name="Ke L."/>
            <person name="Zhang D."/>
            <person name="Wu Y."/>
            <person name="Sun Y."/>
            <person name="Mei J."/>
            <person name="Sun J."/>
            <person name="Sun Y."/>
        </authorList>
    </citation>
    <scope>NUCLEOTIDE SEQUENCE [LARGE SCALE GENOMIC DNA]</scope>
    <source>
        <strain evidence="3">cv. E1</strain>
        <tissue evidence="2">Leaf</tissue>
    </source>
</reference>
<evidence type="ECO:0000313" key="2">
    <source>
        <dbReference type="EMBL" id="KAH1091372.1"/>
    </source>
</evidence>
<evidence type="ECO:0000313" key="3">
    <source>
        <dbReference type="Proteomes" id="UP000828251"/>
    </source>
</evidence>
<name>A0A9D4A550_9ROSI</name>
<dbReference type="AlphaFoldDB" id="A0A9D4A550"/>
<keyword evidence="3" id="KW-1185">Reference proteome</keyword>
<feature type="compositionally biased region" description="Polar residues" evidence="1">
    <location>
        <begin position="216"/>
        <end position="229"/>
    </location>
</feature>
<comment type="caution">
    <text evidence="2">The sequence shown here is derived from an EMBL/GenBank/DDBJ whole genome shotgun (WGS) entry which is preliminary data.</text>
</comment>
<proteinExistence type="predicted"/>
<sequence>MVRTITRERGRGGGGQNIRNDNPKDVITINPRGLDNTQYMVDQLYERNTTYEMRVASEQQHRGFHSSYILIKVGFHLVLHSFFCSVLDKYGSTSSSNTAPVPTIKMDVLTLLDEVSTNEGATTALPKIVTGKKNQKRPRVKGSTEGTENSDCPQVSWCRLRKGPTLLRANNSLVPTLLLVPILPMKSTNSVNSQVHAVDPPTVEIPPEAICLSQPVAPSSSLPRNAFTSETDENFP</sequence>
<dbReference type="EMBL" id="JAIQCV010000006">
    <property type="protein sequence ID" value="KAH1091372.1"/>
    <property type="molecule type" value="Genomic_DNA"/>
</dbReference>
<feature type="region of interest" description="Disordered" evidence="1">
    <location>
        <begin position="1"/>
        <end position="24"/>
    </location>
</feature>
<dbReference type="Proteomes" id="UP000828251">
    <property type="component" value="Unassembled WGS sequence"/>
</dbReference>
<accession>A0A9D4A550</accession>
<evidence type="ECO:0000256" key="1">
    <source>
        <dbReference type="SAM" id="MobiDB-lite"/>
    </source>
</evidence>
<protein>
    <submittedName>
        <fullName evidence="2">Uncharacterized protein</fullName>
    </submittedName>
</protein>
<gene>
    <name evidence="2" type="ORF">J1N35_018629</name>
</gene>
<feature type="region of interest" description="Disordered" evidence="1">
    <location>
        <begin position="215"/>
        <end position="236"/>
    </location>
</feature>